<gene>
    <name evidence="2" type="ORF">L2725_12770</name>
</gene>
<proteinExistence type="predicted"/>
<dbReference type="EMBL" id="JAKIKT010000004">
    <property type="protein sequence ID" value="MCL2914641.1"/>
    <property type="molecule type" value="Genomic_DNA"/>
</dbReference>
<feature type="chain" id="PRO_5047253897" evidence="1">
    <location>
        <begin position="24"/>
        <end position="117"/>
    </location>
</feature>
<evidence type="ECO:0000313" key="2">
    <source>
        <dbReference type="EMBL" id="MCL2914641.1"/>
    </source>
</evidence>
<sequence length="117" mass="13199">MNNRLIALCCCIFLLFHPEFALAGTGSGDGQIKLLYVHPSNNWIRVDFTQGIQNPDNCEGSGFYIVELNDSKSSDRFYSAILSAYAAQKTVYFWIAGCSSVAPWGKRRPKIYDIYMK</sequence>
<evidence type="ECO:0000313" key="3">
    <source>
        <dbReference type="Proteomes" id="UP001202831"/>
    </source>
</evidence>
<dbReference type="Proteomes" id="UP001202831">
    <property type="component" value="Unassembled WGS sequence"/>
</dbReference>
<name>A0ABT0N9W4_9GAMM</name>
<reference evidence="2 3" key="1">
    <citation type="submission" date="2022-01" db="EMBL/GenBank/DDBJ databases">
        <title>Whole genome-based taxonomy of the Shewanellaceae.</title>
        <authorList>
            <person name="Martin-Rodriguez A.J."/>
        </authorList>
    </citation>
    <scope>NUCLEOTIDE SEQUENCE [LARGE SCALE GENOMIC DNA]</scope>
    <source>
        <strain evidence="2 3">DSM 21332</strain>
    </source>
</reference>
<evidence type="ECO:0000256" key="1">
    <source>
        <dbReference type="SAM" id="SignalP"/>
    </source>
</evidence>
<organism evidence="2 3">
    <name type="scientific">Shewanella corallii</name>
    <dbReference type="NCBI Taxonomy" id="560080"/>
    <lineage>
        <taxon>Bacteria</taxon>
        <taxon>Pseudomonadati</taxon>
        <taxon>Pseudomonadota</taxon>
        <taxon>Gammaproteobacteria</taxon>
        <taxon>Alteromonadales</taxon>
        <taxon>Shewanellaceae</taxon>
        <taxon>Shewanella</taxon>
    </lineage>
</organism>
<keyword evidence="1" id="KW-0732">Signal</keyword>
<keyword evidence="3" id="KW-1185">Reference proteome</keyword>
<accession>A0ABT0N9W4</accession>
<comment type="caution">
    <text evidence="2">The sequence shown here is derived from an EMBL/GenBank/DDBJ whole genome shotgun (WGS) entry which is preliminary data.</text>
</comment>
<feature type="signal peptide" evidence="1">
    <location>
        <begin position="1"/>
        <end position="23"/>
    </location>
</feature>
<protein>
    <submittedName>
        <fullName evidence="2">Uncharacterized protein</fullName>
    </submittedName>
</protein>
<dbReference type="RefSeq" id="WP_249249315.1">
    <property type="nucleotide sequence ID" value="NZ_JAKIKT010000004.1"/>
</dbReference>